<comment type="caution">
    <text evidence="1">The sequence shown here is derived from an EMBL/GenBank/DDBJ whole genome shotgun (WGS) entry which is preliminary data.</text>
</comment>
<name>A0ABU9X944_9GAMM</name>
<keyword evidence="2" id="KW-1185">Reference proteome</keyword>
<dbReference type="Proteomes" id="UP001461960">
    <property type="component" value="Unassembled WGS sequence"/>
</dbReference>
<accession>A0ABU9X944</accession>
<evidence type="ECO:0000313" key="2">
    <source>
        <dbReference type="Proteomes" id="UP001461960"/>
    </source>
</evidence>
<proteinExistence type="predicted"/>
<dbReference type="EMBL" id="JBDGHN010000002">
    <property type="protein sequence ID" value="MEN2751261.1"/>
    <property type="molecule type" value="Genomic_DNA"/>
</dbReference>
<organism evidence="1 2">
    <name type="scientific">Psychrobacter saeujeotis</name>
    <dbReference type="NCBI Taxonomy" id="3143436"/>
    <lineage>
        <taxon>Bacteria</taxon>
        <taxon>Pseudomonadati</taxon>
        <taxon>Pseudomonadota</taxon>
        <taxon>Gammaproteobacteria</taxon>
        <taxon>Moraxellales</taxon>
        <taxon>Moraxellaceae</taxon>
        <taxon>Psychrobacter</taxon>
    </lineage>
</organism>
<evidence type="ECO:0000313" key="1">
    <source>
        <dbReference type="EMBL" id="MEN2751261.1"/>
    </source>
</evidence>
<protein>
    <submittedName>
        <fullName evidence="1">Ubiquinol-cytochrome C chaperone family protein</fullName>
    </submittedName>
</protein>
<dbReference type="RefSeq" id="WP_299219748.1">
    <property type="nucleotide sequence ID" value="NZ_JBDGHN010000002.1"/>
</dbReference>
<sequence length="243" mass="27197">MKNTDIYDSNLNTVLDKASNEDLEPLVEYLSKKFSCDLVVDTVYKENSPNHSKYADLIAKEIRDMGGNSFMNMFRGFEGPSYHEIVCDVASKLKANYNKNDSIESIEDAIFEVILAKALEKMTDEEKRLLLKEMGGKSNVNIALLSTKSFIQLFRSGGFGSYKMTLIIANQMSKMLLGRGLMFATNTALVKSASLLTGPFALAVTGVWTAIDMSGPAYKVTIPCVIHVAMLRKKVNRKRFKFW</sequence>
<gene>
    <name evidence="1" type="ORF">AAIR29_06400</name>
</gene>
<reference evidence="1 2" key="1">
    <citation type="submission" date="2024-05" db="EMBL/GenBank/DDBJ databases">
        <authorList>
            <person name="Kim H.-Y."/>
            <person name="Kim E."/>
            <person name="Cai Y."/>
            <person name="Yang S.-M."/>
            <person name="Lee W."/>
        </authorList>
    </citation>
    <scope>NUCLEOTIDE SEQUENCE [LARGE SCALE GENOMIC DNA]</scope>
    <source>
        <strain evidence="1 2">FBL11</strain>
    </source>
</reference>